<name>A0A6N2K5D6_SALVM</name>
<dbReference type="GO" id="GO:0006261">
    <property type="term" value="P:DNA-templated DNA replication"/>
    <property type="evidence" value="ECO:0007669"/>
    <property type="project" value="TreeGrafter"/>
</dbReference>
<reference evidence="11" key="1">
    <citation type="submission" date="2019-03" db="EMBL/GenBank/DDBJ databases">
        <authorList>
            <person name="Mank J."/>
            <person name="Almeida P."/>
        </authorList>
    </citation>
    <scope>NUCLEOTIDE SEQUENCE</scope>
    <source>
        <strain evidence="11">78183</strain>
    </source>
</reference>
<keyword evidence="7" id="KW-0418">Kinase</keyword>
<dbReference type="PANTHER" id="PTHR18763">
    <property type="entry name" value="WD-REPEAT PROTEIN 18"/>
    <property type="match status" value="1"/>
</dbReference>
<feature type="repeat" description="WD" evidence="9">
    <location>
        <begin position="287"/>
        <end position="326"/>
    </location>
</feature>
<evidence type="ECO:0000313" key="11">
    <source>
        <dbReference type="EMBL" id="VFU22768.1"/>
    </source>
</evidence>
<dbReference type="EMBL" id="CAADRP010000091">
    <property type="protein sequence ID" value="VFU22768.1"/>
    <property type="molecule type" value="Genomic_DNA"/>
</dbReference>
<dbReference type="InterPro" id="IPR019775">
    <property type="entry name" value="WD40_repeat_CS"/>
</dbReference>
<dbReference type="EC" id="2.7.4.3" evidence="2"/>
<accession>A0A6N2K5D6</accession>
<dbReference type="PRINTS" id="PR00320">
    <property type="entry name" value="GPROTEINBRPT"/>
</dbReference>
<dbReference type="SUPFAM" id="SSF50998">
    <property type="entry name" value="Quinoprotein alcohol dehydrogenase-like"/>
    <property type="match status" value="1"/>
</dbReference>
<dbReference type="InterPro" id="IPR000850">
    <property type="entry name" value="Adenylat/UMP-CMP_kin"/>
</dbReference>
<feature type="repeat" description="WD" evidence="9">
    <location>
        <begin position="140"/>
        <end position="173"/>
    </location>
</feature>
<organism evidence="11">
    <name type="scientific">Salix viminalis</name>
    <name type="common">Common osier</name>
    <name type="synonym">Basket willow</name>
    <dbReference type="NCBI Taxonomy" id="40686"/>
    <lineage>
        <taxon>Eukaryota</taxon>
        <taxon>Viridiplantae</taxon>
        <taxon>Streptophyta</taxon>
        <taxon>Embryophyta</taxon>
        <taxon>Tracheophyta</taxon>
        <taxon>Spermatophyta</taxon>
        <taxon>Magnoliopsida</taxon>
        <taxon>eudicotyledons</taxon>
        <taxon>Gunneridae</taxon>
        <taxon>Pentapetalae</taxon>
        <taxon>rosids</taxon>
        <taxon>fabids</taxon>
        <taxon>Malpighiales</taxon>
        <taxon>Salicaceae</taxon>
        <taxon>Saliceae</taxon>
        <taxon>Salix</taxon>
    </lineage>
</organism>
<dbReference type="InterPro" id="IPR033690">
    <property type="entry name" value="Adenylat_kinase_CS"/>
</dbReference>
<dbReference type="InterPro" id="IPR020472">
    <property type="entry name" value="WD40_PAC1"/>
</dbReference>
<dbReference type="Pfam" id="PF00406">
    <property type="entry name" value="ADK"/>
    <property type="match status" value="1"/>
</dbReference>
<proteinExistence type="inferred from homology"/>
<dbReference type="PROSITE" id="PS00113">
    <property type="entry name" value="ADENYLATE_KINASE"/>
    <property type="match status" value="1"/>
</dbReference>
<keyword evidence="4" id="KW-0808">Transferase</keyword>
<dbReference type="PROSITE" id="PS00678">
    <property type="entry name" value="WD_REPEATS_1"/>
    <property type="match status" value="1"/>
</dbReference>
<evidence type="ECO:0000256" key="9">
    <source>
        <dbReference type="PROSITE-ProRule" id="PRU00221"/>
    </source>
</evidence>
<dbReference type="GO" id="GO:0006364">
    <property type="term" value="P:rRNA processing"/>
    <property type="evidence" value="ECO:0007669"/>
    <property type="project" value="TreeGrafter"/>
</dbReference>
<dbReference type="PROSITE" id="PS50294">
    <property type="entry name" value="WD_REPEATS_REGION"/>
    <property type="match status" value="2"/>
</dbReference>
<dbReference type="InterPro" id="IPR045227">
    <property type="entry name" value="WDR18/Ipi3/RID3"/>
</dbReference>
<evidence type="ECO:0000256" key="1">
    <source>
        <dbReference type="ARBA" id="ARBA00007220"/>
    </source>
</evidence>
<evidence type="ECO:0000256" key="7">
    <source>
        <dbReference type="ARBA" id="ARBA00022777"/>
    </source>
</evidence>
<keyword evidence="3 9" id="KW-0853">WD repeat</keyword>
<evidence type="ECO:0000256" key="5">
    <source>
        <dbReference type="ARBA" id="ARBA00022737"/>
    </source>
</evidence>
<dbReference type="InterPro" id="IPR001680">
    <property type="entry name" value="WD40_rpt"/>
</dbReference>
<dbReference type="Gene3D" id="2.130.10.10">
    <property type="entry name" value="YVTN repeat-like/Quinoprotein amine dehydrogenase"/>
    <property type="match status" value="2"/>
</dbReference>
<evidence type="ECO:0000256" key="2">
    <source>
        <dbReference type="ARBA" id="ARBA00012955"/>
    </source>
</evidence>
<dbReference type="Gene3D" id="3.40.50.300">
    <property type="entry name" value="P-loop containing nucleotide triphosphate hydrolases"/>
    <property type="match status" value="1"/>
</dbReference>
<dbReference type="GO" id="GO:0004017">
    <property type="term" value="F:AMP kinase activity"/>
    <property type="evidence" value="ECO:0007669"/>
    <property type="project" value="UniProtKB-EC"/>
</dbReference>
<evidence type="ECO:0000256" key="3">
    <source>
        <dbReference type="ARBA" id="ARBA00022574"/>
    </source>
</evidence>
<gene>
    <name evidence="11" type="ORF">SVIM_LOCUS27532</name>
</gene>
<dbReference type="Pfam" id="PF00400">
    <property type="entry name" value="WD40"/>
    <property type="match status" value="2"/>
</dbReference>
<feature type="repeat" description="WD" evidence="9">
    <location>
        <begin position="192"/>
        <end position="235"/>
    </location>
</feature>
<dbReference type="InterPro" id="IPR011047">
    <property type="entry name" value="Quinoprotein_ADH-like_sf"/>
</dbReference>
<evidence type="ECO:0000256" key="4">
    <source>
        <dbReference type="ARBA" id="ARBA00022679"/>
    </source>
</evidence>
<dbReference type="GO" id="GO:0120330">
    <property type="term" value="C:rixosome complex"/>
    <property type="evidence" value="ECO:0007669"/>
    <property type="project" value="TreeGrafter"/>
</dbReference>
<sequence length="769" mass="84334">MCRNILHFERSDRGMGKGNGSDEVLVVCSDRNMGTGIAIWDMETGDRVVHIPTCASPLHGLLCLRDQFLVASQVNKHGSVGGGAIFTWALNKPQQPLRSYPLEAIGPLGCTKDGLFLAGGSPSGNVYLWEVADGRLLKTWRAHSKCLKCLSFSKDDSLLISGSEDGVVCVWSMVSLLDTENFESSCSLLHYSSEHTSSVTGLLTTSGIANSTFISSSLDATCKAWDVVSGRLIQTQDYPLGITAIVTDLAEQLLFAGGVDGSIFVSVLDIGLLEDPCAVAGDEPVVLKGHNGSITALTFSSVGLISASEDCTVCLWDVISKVIIRRFSHHKGAVTNLVVIPRSASNHRRVSNQFRVSVLNKCPQPANSSNGILTLLHTCSSPVDFIRTNSLDQQIFEMEQEQTPAAMQMKVEKSMDHRTWARRMTNHVMEMNRDLQSRLLDSIQIRLLLASGNDSRATGKSKKLKIESPPPLQQEKSCKTSVIKAAILSLIKPTATSLTESLRPPPHISSAMIALGRHFPTAKAAAPAAYRLFNITMSRFFSTAGAAAEAQLDLDYYNEPPRRNPPGAMADTENSVPGRGVQWAFIGSPRAKKRVYAETLSKLLEVPCISMASLARQELNPRSSLYKQIANAVNRRMLVPEDIIFGLLSKRLEDGYYKGETGFILDGIPRSRLQAEILDQLVEIDLVVNFRCTDDYLMKHQQEGVWKERVYAEQSKPLEDYYQKQKRLLDFQVGSAPAENWQGLLAALHLQHINALCSSKKPTAPSSML</sequence>
<dbReference type="PANTHER" id="PTHR18763:SF4">
    <property type="entry name" value="PROTEIN ROOT INITIATION DEFECTIVE 3-LIKE"/>
    <property type="match status" value="1"/>
</dbReference>
<evidence type="ECO:0000256" key="6">
    <source>
        <dbReference type="ARBA" id="ARBA00022741"/>
    </source>
</evidence>
<keyword evidence="5" id="KW-0677">Repeat</keyword>
<protein>
    <recommendedName>
        <fullName evidence="2">adenylate kinase</fullName>
        <ecNumber evidence="2">2.7.4.3</ecNumber>
    </recommendedName>
    <alternativeName>
        <fullName evidence="8">ATP:AMP phosphotransferase</fullName>
    </alternativeName>
</protein>
<dbReference type="PROSITE" id="PS50082">
    <property type="entry name" value="WD_REPEATS_2"/>
    <property type="match status" value="3"/>
</dbReference>
<feature type="region of interest" description="Disordered" evidence="10">
    <location>
        <begin position="456"/>
        <end position="475"/>
    </location>
</feature>
<dbReference type="GO" id="GO:0005656">
    <property type="term" value="C:nuclear pre-replicative complex"/>
    <property type="evidence" value="ECO:0007669"/>
    <property type="project" value="TreeGrafter"/>
</dbReference>
<dbReference type="CDD" id="cd01428">
    <property type="entry name" value="ADK"/>
    <property type="match status" value="1"/>
</dbReference>
<dbReference type="AlphaFoldDB" id="A0A6N2K5D6"/>
<dbReference type="SUPFAM" id="SSF52540">
    <property type="entry name" value="P-loop containing nucleoside triphosphate hydrolases"/>
    <property type="match status" value="1"/>
</dbReference>
<keyword evidence="6" id="KW-0547">Nucleotide-binding</keyword>
<dbReference type="InterPro" id="IPR015943">
    <property type="entry name" value="WD40/YVTN_repeat-like_dom_sf"/>
</dbReference>
<dbReference type="SMART" id="SM00320">
    <property type="entry name" value="WD40"/>
    <property type="match status" value="5"/>
</dbReference>
<comment type="similarity">
    <text evidence="1">Belongs to the adenylate kinase family.</text>
</comment>
<dbReference type="InterPro" id="IPR027417">
    <property type="entry name" value="P-loop_NTPase"/>
</dbReference>
<evidence type="ECO:0000256" key="8">
    <source>
        <dbReference type="ARBA" id="ARBA00031517"/>
    </source>
</evidence>
<dbReference type="GO" id="GO:0005524">
    <property type="term" value="F:ATP binding"/>
    <property type="evidence" value="ECO:0007669"/>
    <property type="project" value="InterPro"/>
</dbReference>
<evidence type="ECO:0000256" key="10">
    <source>
        <dbReference type="SAM" id="MobiDB-lite"/>
    </source>
</evidence>